<dbReference type="RefSeq" id="WP_067716933.1">
    <property type="nucleotide sequence ID" value="NZ_LPVJ01000048.1"/>
</dbReference>
<evidence type="ECO:0000256" key="9">
    <source>
        <dbReference type="PIRSR" id="PIRSR611284-1"/>
    </source>
</evidence>
<evidence type="ECO:0000256" key="7">
    <source>
        <dbReference type="ARBA" id="ARBA00023160"/>
    </source>
</evidence>
<evidence type="ECO:0000256" key="4">
    <source>
        <dbReference type="ARBA" id="ARBA00022832"/>
    </source>
</evidence>
<feature type="binding site" evidence="10">
    <location>
        <position position="90"/>
    </location>
    <ligand>
        <name>NADP(+)</name>
        <dbReference type="ChEBI" id="CHEBI:58349"/>
    </ligand>
</feature>
<comment type="function">
    <text evidence="11">Catalyzes the NADPH-dependent reduction of beta-ketoacyl-ACP substrates to beta-hydroxyacyl-ACP products, the first reductive step in the elongation cycle of fatty acid biosynthesis.</text>
</comment>
<dbReference type="InterPro" id="IPR036291">
    <property type="entry name" value="NAD(P)-bd_dom_sf"/>
</dbReference>
<feature type="binding site" evidence="10">
    <location>
        <begin position="155"/>
        <end position="159"/>
    </location>
    <ligand>
        <name>NADP(+)</name>
        <dbReference type="ChEBI" id="CHEBI:58349"/>
    </ligand>
</feature>
<keyword evidence="14" id="KW-1185">Reference proteome</keyword>
<keyword evidence="11" id="KW-0443">Lipid metabolism</keyword>
<dbReference type="InterPro" id="IPR020904">
    <property type="entry name" value="Sc_DH/Rdtase_CS"/>
</dbReference>
<dbReference type="CDD" id="cd05333">
    <property type="entry name" value="BKR_SDR_c"/>
    <property type="match status" value="1"/>
</dbReference>
<feature type="binding site" evidence="10">
    <location>
        <position position="188"/>
    </location>
    <ligand>
        <name>NADP(+)</name>
        <dbReference type="ChEBI" id="CHEBI:58349"/>
    </ligand>
</feature>
<dbReference type="Gene3D" id="3.40.50.720">
    <property type="entry name" value="NAD(P)-binding Rossmann-like Domain"/>
    <property type="match status" value="1"/>
</dbReference>
<evidence type="ECO:0000256" key="10">
    <source>
        <dbReference type="PIRSR" id="PIRSR611284-2"/>
    </source>
</evidence>
<dbReference type="SUPFAM" id="SSF51735">
    <property type="entry name" value="NAD(P)-binding Rossmann-fold domains"/>
    <property type="match status" value="1"/>
</dbReference>
<comment type="catalytic activity">
    <reaction evidence="8 11">
        <text>a (3R)-hydroxyacyl-[ACP] + NADP(+) = a 3-oxoacyl-[ACP] + NADPH + H(+)</text>
        <dbReference type="Rhea" id="RHEA:17397"/>
        <dbReference type="Rhea" id="RHEA-COMP:9916"/>
        <dbReference type="Rhea" id="RHEA-COMP:9945"/>
        <dbReference type="ChEBI" id="CHEBI:15378"/>
        <dbReference type="ChEBI" id="CHEBI:57783"/>
        <dbReference type="ChEBI" id="CHEBI:58349"/>
        <dbReference type="ChEBI" id="CHEBI:78776"/>
        <dbReference type="ChEBI" id="CHEBI:78827"/>
        <dbReference type="EC" id="1.1.1.100"/>
    </reaction>
</comment>
<dbReference type="PANTHER" id="PTHR42879">
    <property type="entry name" value="3-OXOACYL-(ACYL-CARRIER-PROTEIN) REDUCTASE"/>
    <property type="match status" value="1"/>
</dbReference>
<evidence type="ECO:0000313" key="14">
    <source>
        <dbReference type="Proteomes" id="UP000053557"/>
    </source>
</evidence>
<gene>
    <name evidence="13" type="ORF">ATW55_06980</name>
</gene>
<dbReference type="UniPathway" id="UPA00094"/>
<dbReference type="NCBIfam" id="TIGR01830">
    <property type="entry name" value="3oxo_ACP_reduc"/>
    <property type="match status" value="1"/>
</dbReference>
<sequence>MELKDRVAMVTGASGGIGSAAAVELAEAGARLVLSYHHGSERAEALAAELRARGGVCTIVQADVSTKEGAAVLVKTAVEAYGGIDILVNNAGATRDGLFLRMKEEDWDQVIDTNLKSVFLCSQAASKYLMRSAYGRIINIGSVVGLTGNAGQANYTSAKAGLVGLSKTIARELASRKVTVNVIAPGYITTRMTEKLAPELSEKLADQIPLGRLGRPEDVASLIRFLAGDRASYITGQVLQVDGGLVM</sequence>
<evidence type="ECO:0000256" key="6">
    <source>
        <dbReference type="ARBA" id="ARBA00023002"/>
    </source>
</evidence>
<feature type="domain" description="Ketoreductase" evidence="12">
    <location>
        <begin position="6"/>
        <end position="191"/>
    </location>
</feature>
<dbReference type="Pfam" id="PF13561">
    <property type="entry name" value="adh_short_C2"/>
    <property type="match status" value="1"/>
</dbReference>
<dbReference type="OrthoDB" id="9803333at2"/>
<evidence type="ECO:0000256" key="11">
    <source>
        <dbReference type="RuleBase" id="RU366074"/>
    </source>
</evidence>
<proteinExistence type="inferred from homology"/>
<accession>A0A101XQC5</accession>
<keyword evidence="5 10" id="KW-0521">NADP</keyword>
<dbReference type="GO" id="GO:0006633">
    <property type="term" value="P:fatty acid biosynthetic process"/>
    <property type="evidence" value="ECO:0007669"/>
    <property type="project" value="UniProtKB-UniPathway"/>
</dbReference>
<reference evidence="13 14" key="1">
    <citation type="submission" date="2015-12" db="EMBL/GenBank/DDBJ databases">
        <title>Draft genome sequence of Acidibacillus ferrooxidans ITV001, isolated from a chalcopyrite acid mine drainage site in Brazil.</title>
        <authorList>
            <person name="Dall'Agnol H."/>
            <person name="Nancucheo I."/>
            <person name="Johnson B."/>
            <person name="Oliveira R."/>
            <person name="Leite L."/>
            <person name="Pylro V."/>
            <person name="Nunes G.L."/>
            <person name="Tzotzos G."/>
            <person name="Fernandes G.R."/>
            <person name="Dutra J."/>
            <person name="Orellana S.C."/>
            <person name="Oliveira G."/>
        </authorList>
    </citation>
    <scope>NUCLEOTIDE SEQUENCE [LARGE SCALE GENOMIC DNA]</scope>
    <source>
        <strain evidence="14">ITV01</strain>
    </source>
</reference>
<dbReference type="PRINTS" id="PR00080">
    <property type="entry name" value="SDRFAMILY"/>
</dbReference>
<protein>
    <recommendedName>
        <fullName evidence="3 11">3-oxoacyl-[acyl-carrier-protein] reductase</fullName>
        <ecNumber evidence="3 11">1.1.1.100</ecNumber>
    </recommendedName>
</protein>
<comment type="similarity">
    <text evidence="2 11">Belongs to the short-chain dehydrogenases/reductases (SDR) family.</text>
</comment>
<evidence type="ECO:0000256" key="8">
    <source>
        <dbReference type="ARBA" id="ARBA00048508"/>
    </source>
</evidence>
<dbReference type="InterPro" id="IPR011284">
    <property type="entry name" value="3oxo_ACP_reduc"/>
</dbReference>
<dbReference type="GO" id="GO:0051287">
    <property type="term" value="F:NAD binding"/>
    <property type="evidence" value="ECO:0007669"/>
    <property type="project" value="UniProtKB-UniRule"/>
</dbReference>
<dbReference type="NCBIfam" id="NF005559">
    <property type="entry name" value="PRK07231.1"/>
    <property type="match status" value="1"/>
</dbReference>
<keyword evidence="11" id="KW-0444">Lipid biosynthesis</keyword>
<keyword evidence="4 11" id="KW-0276">Fatty acid metabolism</keyword>
<evidence type="ECO:0000313" key="13">
    <source>
        <dbReference type="EMBL" id="KUO95610.1"/>
    </source>
</evidence>
<comment type="pathway">
    <text evidence="1 11">Lipid metabolism; fatty acid biosynthesis.</text>
</comment>
<keyword evidence="7 11" id="KW-0275">Fatty acid biosynthesis</keyword>
<dbReference type="PROSITE" id="PS00061">
    <property type="entry name" value="ADH_SHORT"/>
    <property type="match status" value="1"/>
</dbReference>
<evidence type="ECO:0000256" key="1">
    <source>
        <dbReference type="ARBA" id="ARBA00005194"/>
    </source>
</evidence>
<dbReference type="SMART" id="SM00822">
    <property type="entry name" value="PKS_KR"/>
    <property type="match status" value="1"/>
</dbReference>
<comment type="caution">
    <text evidence="13">The sequence shown here is derived from an EMBL/GenBank/DDBJ whole genome shotgun (WGS) entry which is preliminary data.</text>
</comment>
<organism evidence="13 14">
    <name type="scientific">Ferroacidibacillus organovorans</name>
    <dbReference type="NCBI Taxonomy" id="1765683"/>
    <lineage>
        <taxon>Bacteria</taxon>
        <taxon>Bacillati</taxon>
        <taxon>Bacillota</taxon>
        <taxon>Bacilli</taxon>
        <taxon>Bacillales</taxon>
        <taxon>Alicyclobacillaceae</taxon>
        <taxon>Ferroacidibacillus</taxon>
    </lineage>
</organism>
<dbReference type="InterPro" id="IPR002347">
    <property type="entry name" value="SDR_fam"/>
</dbReference>
<evidence type="ECO:0000256" key="3">
    <source>
        <dbReference type="ARBA" id="ARBA00012948"/>
    </source>
</evidence>
<evidence type="ECO:0000259" key="12">
    <source>
        <dbReference type="SMART" id="SM00822"/>
    </source>
</evidence>
<evidence type="ECO:0000256" key="5">
    <source>
        <dbReference type="ARBA" id="ARBA00022857"/>
    </source>
</evidence>
<dbReference type="GO" id="GO:0004316">
    <property type="term" value="F:3-oxoacyl-[acyl-carrier-protein] reductase (NADPH) activity"/>
    <property type="evidence" value="ECO:0007669"/>
    <property type="project" value="UniProtKB-UniRule"/>
</dbReference>
<dbReference type="EC" id="1.1.1.100" evidence="3 11"/>
<dbReference type="FunFam" id="3.40.50.720:FF:000115">
    <property type="entry name" value="3-oxoacyl-[acyl-carrier-protein] reductase FabG"/>
    <property type="match status" value="1"/>
</dbReference>
<dbReference type="InterPro" id="IPR050259">
    <property type="entry name" value="SDR"/>
</dbReference>
<dbReference type="InterPro" id="IPR057326">
    <property type="entry name" value="KR_dom"/>
</dbReference>
<name>A0A101XQC5_9BACL</name>
<dbReference type="NCBIfam" id="NF009466">
    <property type="entry name" value="PRK12826.1-2"/>
    <property type="match status" value="1"/>
</dbReference>
<dbReference type="Proteomes" id="UP000053557">
    <property type="component" value="Unassembled WGS sequence"/>
</dbReference>
<dbReference type="AlphaFoldDB" id="A0A101XQC5"/>
<dbReference type="EMBL" id="LPVJ01000048">
    <property type="protein sequence ID" value="KUO95610.1"/>
    <property type="molecule type" value="Genomic_DNA"/>
</dbReference>
<feature type="active site" description="Proton acceptor" evidence="9">
    <location>
        <position position="155"/>
    </location>
</feature>
<evidence type="ECO:0000256" key="2">
    <source>
        <dbReference type="ARBA" id="ARBA00006484"/>
    </source>
</evidence>
<keyword evidence="6 11" id="KW-0560">Oxidoreductase</keyword>
<dbReference type="PRINTS" id="PR00081">
    <property type="entry name" value="GDHRDH"/>
</dbReference>
<dbReference type="PANTHER" id="PTHR42879:SF2">
    <property type="entry name" value="3-OXOACYL-[ACYL-CARRIER-PROTEIN] REDUCTASE FABG"/>
    <property type="match status" value="1"/>
</dbReference>
<comment type="subunit">
    <text evidence="11">Homotetramer.</text>
</comment>